<organism evidence="2">
    <name type="scientific">Kitasatospora camelliae</name>
    <dbReference type="NCBI Taxonomy" id="3156397"/>
    <lineage>
        <taxon>Bacteria</taxon>
        <taxon>Bacillati</taxon>
        <taxon>Actinomycetota</taxon>
        <taxon>Actinomycetes</taxon>
        <taxon>Kitasatosporales</taxon>
        <taxon>Streptomycetaceae</taxon>
        <taxon>Kitasatospora</taxon>
    </lineage>
</organism>
<reference evidence="2" key="1">
    <citation type="submission" date="2024-06" db="EMBL/GenBank/DDBJ databases">
        <title>The genome sequences of Kitasatospora sp. strain HUAS MG31.</title>
        <authorList>
            <person name="Mo P."/>
        </authorList>
    </citation>
    <scope>NUCLEOTIDE SEQUENCE</scope>
    <source>
        <strain evidence="2">HUAS MG31</strain>
    </source>
</reference>
<proteinExistence type="predicted"/>
<feature type="compositionally biased region" description="Basic and acidic residues" evidence="1">
    <location>
        <begin position="112"/>
        <end position="126"/>
    </location>
</feature>
<dbReference type="RefSeq" id="WP_354637820.1">
    <property type="nucleotide sequence ID" value="NZ_CP159872.1"/>
</dbReference>
<accession>A0AAU8JSF0</accession>
<evidence type="ECO:0000313" key="2">
    <source>
        <dbReference type="EMBL" id="XCM78077.1"/>
    </source>
</evidence>
<dbReference type="AlphaFoldDB" id="A0AAU8JSF0"/>
<gene>
    <name evidence="2" type="ORF">ABWK59_03565</name>
</gene>
<protein>
    <recommendedName>
        <fullName evidence="3">CYTH domain-containing protein</fullName>
    </recommendedName>
</protein>
<feature type="region of interest" description="Disordered" evidence="1">
    <location>
        <begin position="112"/>
        <end position="147"/>
    </location>
</feature>
<name>A0AAU8JSF0_9ACTN</name>
<evidence type="ECO:0000256" key="1">
    <source>
        <dbReference type="SAM" id="MobiDB-lite"/>
    </source>
</evidence>
<sequence>MADAAHRPVEIKVLLSDEAVGPALQALDLDADDSRRRRIYFWERPAPGPVEPRLPLLEAGLVIRLRKEVGGSDDDLTVKLRPCDPDRLPEEWRADRSDGDWEFTIEEDWSGRDRAPAASLKRDGDFPRPTGDDPGDSGQPAFNPEQRDLLAGTGHRDLGRLTALGPVEARQWKPPLADLLHPVTVERWTVEDQGLDFLELSLRARPADAEAARRQLVRALSERGLASAERQRSKTRAVLAALAAEALGG</sequence>
<dbReference type="KEGG" id="kcm:ABWK59_03565"/>
<dbReference type="EMBL" id="CP159872">
    <property type="protein sequence ID" value="XCM78077.1"/>
    <property type="molecule type" value="Genomic_DNA"/>
</dbReference>
<evidence type="ECO:0008006" key="3">
    <source>
        <dbReference type="Google" id="ProtNLM"/>
    </source>
</evidence>